<name>A0A4U7AKE9_9PEZI</name>
<feature type="transmembrane region" description="Helical" evidence="6">
    <location>
        <begin position="19"/>
        <end position="41"/>
    </location>
</feature>
<feature type="transmembrane region" description="Helical" evidence="6">
    <location>
        <begin position="212"/>
        <end position="234"/>
    </location>
</feature>
<feature type="transmembrane region" description="Helical" evidence="6">
    <location>
        <begin position="173"/>
        <end position="200"/>
    </location>
</feature>
<dbReference type="EMBL" id="PTQR01000128">
    <property type="protein sequence ID" value="TKX18433.1"/>
    <property type="molecule type" value="Genomic_DNA"/>
</dbReference>
<comment type="similarity">
    <text evidence="5">Belongs to the SAT4 family.</text>
</comment>
<accession>A0A4U7AKE9</accession>
<dbReference type="Pfam" id="PF20684">
    <property type="entry name" value="Fung_rhodopsin"/>
    <property type="match status" value="1"/>
</dbReference>
<evidence type="ECO:0000256" key="3">
    <source>
        <dbReference type="ARBA" id="ARBA00022989"/>
    </source>
</evidence>
<feature type="transmembrane region" description="Helical" evidence="6">
    <location>
        <begin position="254"/>
        <end position="280"/>
    </location>
</feature>
<dbReference type="PANTHER" id="PTHR33048:SF96">
    <property type="entry name" value="INTEGRAL MEMBRANE PROTEIN"/>
    <property type="match status" value="1"/>
</dbReference>
<evidence type="ECO:0000313" key="8">
    <source>
        <dbReference type="EMBL" id="TKX18433.1"/>
    </source>
</evidence>
<protein>
    <recommendedName>
        <fullName evidence="7">Rhodopsin domain-containing protein</fullName>
    </recommendedName>
</protein>
<feature type="transmembrane region" description="Helical" evidence="6">
    <location>
        <begin position="130"/>
        <end position="150"/>
    </location>
</feature>
<dbReference type="PANTHER" id="PTHR33048">
    <property type="entry name" value="PTH11-LIKE INTEGRAL MEMBRANE PROTEIN (AFU_ORTHOLOGUE AFUA_5G11245)"/>
    <property type="match status" value="1"/>
</dbReference>
<dbReference type="InterPro" id="IPR052337">
    <property type="entry name" value="SAT4-like"/>
</dbReference>
<dbReference type="InterPro" id="IPR049326">
    <property type="entry name" value="Rhodopsin_dom_fungi"/>
</dbReference>
<evidence type="ECO:0000313" key="9">
    <source>
        <dbReference type="Proteomes" id="UP000308133"/>
    </source>
</evidence>
<evidence type="ECO:0000256" key="5">
    <source>
        <dbReference type="ARBA" id="ARBA00038359"/>
    </source>
</evidence>
<proteinExistence type="inferred from homology"/>
<feature type="transmembrane region" description="Helical" evidence="6">
    <location>
        <begin position="53"/>
        <end position="73"/>
    </location>
</feature>
<dbReference type="AlphaFoldDB" id="A0A4U7AKE9"/>
<reference evidence="8 9" key="1">
    <citation type="submission" date="2018-02" db="EMBL/GenBank/DDBJ databases">
        <title>Draft genome sequences of Elsinoe sp., causing black scab on jojoba.</title>
        <authorList>
            <person name="Stodart B."/>
            <person name="Jeffress S."/>
            <person name="Ash G."/>
            <person name="Arun Chinnappa K."/>
        </authorList>
    </citation>
    <scope>NUCLEOTIDE SEQUENCE [LARGE SCALE GENOMIC DNA]</scope>
    <source>
        <strain evidence="8 9">Hillstone_2</strain>
    </source>
</reference>
<comment type="subcellular location">
    <subcellularLocation>
        <location evidence="1">Membrane</location>
        <topology evidence="1">Multi-pass membrane protein</topology>
    </subcellularLocation>
</comment>
<dbReference type="Proteomes" id="UP000308133">
    <property type="component" value="Unassembled WGS sequence"/>
</dbReference>
<sequence length="403" mass="44312">MSSTNTDRSELWDKRKFDIYVSCVIISLTIATAALLLRVWVRLRVIRKSGADDWILVSAHITNIVACTVWLYLRRLAMGVEDNSEESYEVLSNPCMVTLALYVSAGVALKFSIALWFLSTARSATQRYIILAPLGLYLLSCTTSFFLVLFRCGTPISTVRILNMENCTIGPNLIMYASWVVAVFNSSCDWAFATVPLYMVIKSQSMTRTTRVSSSALVGLAVLGSIVSVLRLPFLGAAKFGPHFLSEPVSAMAYMLSLIETAVGVTTISLATLQPLLAVVKRRWSEFRSRSDTRSSSAPYAPHACHQHLPRAITTEYAISSTVSDKTIRIDSQALGGIGILPDVTMDDDDDELDDGGLVQFLPRRPSRVASVRTETIASITEVLYSDLPTPGSEKKRQIGDMV</sequence>
<dbReference type="GO" id="GO:0016020">
    <property type="term" value="C:membrane"/>
    <property type="evidence" value="ECO:0007669"/>
    <property type="project" value="UniProtKB-SubCell"/>
</dbReference>
<feature type="transmembrane region" description="Helical" evidence="6">
    <location>
        <begin position="99"/>
        <end position="118"/>
    </location>
</feature>
<evidence type="ECO:0000256" key="4">
    <source>
        <dbReference type="ARBA" id="ARBA00023136"/>
    </source>
</evidence>
<evidence type="ECO:0000256" key="2">
    <source>
        <dbReference type="ARBA" id="ARBA00022692"/>
    </source>
</evidence>
<keyword evidence="4 6" id="KW-0472">Membrane</keyword>
<feature type="domain" description="Rhodopsin" evidence="7">
    <location>
        <begin position="37"/>
        <end position="278"/>
    </location>
</feature>
<evidence type="ECO:0000256" key="1">
    <source>
        <dbReference type="ARBA" id="ARBA00004141"/>
    </source>
</evidence>
<keyword evidence="2 6" id="KW-0812">Transmembrane</keyword>
<comment type="caution">
    <text evidence="8">The sequence shown here is derived from an EMBL/GenBank/DDBJ whole genome shotgun (WGS) entry which is preliminary data.</text>
</comment>
<evidence type="ECO:0000259" key="7">
    <source>
        <dbReference type="Pfam" id="PF20684"/>
    </source>
</evidence>
<gene>
    <name evidence="8" type="ORF">C1H76_9222</name>
</gene>
<keyword evidence="3 6" id="KW-1133">Transmembrane helix</keyword>
<organism evidence="8 9">
    <name type="scientific">Elsinoe australis</name>
    <dbReference type="NCBI Taxonomy" id="40998"/>
    <lineage>
        <taxon>Eukaryota</taxon>
        <taxon>Fungi</taxon>
        <taxon>Dikarya</taxon>
        <taxon>Ascomycota</taxon>
        <taxon>Pezizomycotina</taxon>
        <taxon>Dothideomycetes</taxon>
        <taxon>Dothideomycetidae</taxon>
        <taxon>Myriangiales</taxon>
        <taxon>Elsinoaceae</taxon>
        <taxon>Elsinoe</taxon>
    </lineage>
</organism>
<evidence type="ECO:0000256" key="6">
    <source>
        <dbReference type="SAM" id="Phobius"/>
    </source>
</evidence>